<proteinExistence type="predicted"/>
<accession>A0A1Q2CWK9</accession>
<dbReference type="AlphaFoldDB" id="A0A1Q2CWK9"/>
<evidence type="ECO:0000313" key="2">
    <source>
        <dbReference type="EMBL" id="AQP50490.1"/>
    </source>
</evidence>
<dbReference type="Gene3D" id="1.10.10.60">
    <property type="entry name" value="Homeodomain-like"/>
    <property type="match status" value="1"/>
</dbReference>
<sequence>MPRITYTDEFKRDAVALVASGIPQKQVAEDMGMAKTTLQAWVRDARFQSQGMTPTTDPEQRRDMSQALRRIRELEMENEVLRRAAAYLSQAHITPPKWSTRS</sequence>
<dbReference type="PANTHER" id="PTHR33215">
    <property type="entry name" value="PROTEIN DISTAL ANTENNA"/>
    <property type="match status" value="1"/>
</dbReference>
<dbReference type="InterPro" id="IPR051839">
    <property type="entry name" value="RD_transcriptional_regulator"/>
</dbReference>
<evidence type="ECO:0008006" key="4">
    <source>
        <dbReference type="Google" id="ProtNLM"/>
    </source>
</evidence>
<keyword evidence="3" id="KW-1185">Reference proteome</keyword>
<dbReference type="KEGG" id="tfa:BW733_06250"/>
<gene>
    <name evidence="2" type="ORF">BW733_06250</name>
</gene>
<dbReference type="Proteomes" id="UP000188235">
    <property type="component" value="Chromosome"/>
</dbReference>
<reference evidence="2 3" key="1">
    <citation type="journal article" date="2008" name="Int. J. Syst. Evol. Microbiol.">
        <title>Tessaracoccus flavescens sp. nov., isolated from marine sediment.</title>
        <authorList>
            <person name="Lee D.W."/>
            <person name="Lee S.D."/>
        </authorList>
    </citation>
    <scope>NUCLEOTIDE SEQUENCE [LARGE SCALE GENOMIC DNA]</scope>
    <source>
        <strain evidence="2 3">SST-39T</strain>
    </source>
</reference>
<dbReference type="GO" id="GO:0003677">
    <property type="term" value="F:DNA binding"/>
    <property type="evidence" value="ECO:0007669"/>
    <property type="project" value="InterPro"/>
</dbReference>
<name>A0A1Q2CWK9_9ACTN</name>
<dbReference type="GO" id="GO:0004803">
    <property type="term" value="F:transposase activity"/>
    <property type="evidence" value="ECO:0007669"/>
    <property type="project" value="InterPro"/>
</dbReference>
<dbReference type="GO" id="GO:0006313">
    <property type="term" value="P:DNA transposition"/>
    <property type="evidence" value="ECO:0007669"/>
    <property type="project" value="InterPro"/>
</dbReference>
<keyword evidence="1" id="KW-0175">Coiled coil</keyword>
<dbReference type="STRING" id="399497.BW733_06250"/>
<protein>
    <recommendedName>
        <fullName evidence="4">Transposase</fullName>
    </recommendedName>
</protein>
<dbReference type="InterPro" id="IPR002514">
    <property type="entry name" value="Transposase_8"/>
</dbReference>
<organism evidence="2 3">
    <name type="scientific">Tessaracoccus flavescens</name>
    <dbReference type="NCBI Taxonomy" id="399497"/>
    <lineage>
        <taxon>Bacteria</taxon>
        <taxon>Bacillati</taxon>
        <taxon>Actinomycetota</taxon>
        <taxon>Actinomycetes</taxon>
        <taxon>Propionibacteriales</taxon>
        <taxon>Propionibacteriaceae</taxon>
        <taxon>Tessaracoccus</taxon>
    </lineage>
</organism>
<dbReference type="PANTHER" id="PTHR33215:SF13">
    <property type="entry name" value="PROTEIN DISTAL ANTENNA"/>
    <property type="match status" value="1"/>
</dbReference>
<evidence type="ECO:0000256" key="1">
    <source>
        <dbReference type="SAM" id="Coils"/>
    </source>
</evidence>
<feature type="coiled-coil region" evidence="1">
    <location>
        <begin position="64"/>
        <end position="91"/>
    </location>
</feature>
<dbReference type="Pfam" id="PF01527">
    <property type="entry name" value="HTH_Tnp_1"/>
    <property type="match status" value="1"/>
</dbReference>
<dbReference type="InterPro" id="IPR009057">
    <property type="entry name" value="Homeodomain-like_sf"/>
</dbReference>
<dbReference type="SUPFAM" id="SSF46689">
    <property type="entry name" value="Homeodomain-like"/>
    <property type="match status" value="1"/>
</dbReference>
<dbReference type="EMBL" id="CP019607">
    <property type="protein sequence ID" value="AQP50490.1"/>
    <property type="molecule type" value="Genomic_DNA"/>
</dbReference>
<evidence type="ECO:0000313" key="3">
    <source>
        <dbReference type="Proteomes" id="UP000188235"/>
    </source>
</evidence>